<feature type="non-terminal residue" evidence="1">
    <location>
        <position position="149"/>
    </location>
</feature>
<dbReference type="AlphaFoldDB" id="A0A382ZLG2"/>
<proteinExistence type="predicted"/>
<protein>
    <recommendedName>
        <fullName evidence="2">GlcNAc-PI de-N-acetylase</fullName>
    </recommendedName>
</protein>
<name>A0A382ZLG2_9ZZZZ</name>
<dbReference type="PANTHER" id="PTHR12993">
    <property type="entry name" value="N-ACETYLGLUCOSAMINYL-PHOSPHATIDYLINOSITOL DE-N-ACETYLASE-RELATED"/>
    <property type="match status" value="1"/>
</dbReference>
<dbReference type="EMBL" id="UINC01184874">
    <property type="protein sequence ID" value="SVD96301.1"/>
    <property type="molecule type" value="Genomic_DNA"/>
</dbReference>
<evidence type="ECO:0000313" key="1">
    <source>
        <dbReference type="EMBL" id="SVD96301.1"/>
    </source>
</evidence>
<dbReference type="SUPFAM" id="SSF102588">
    <property type="entry name" value="LmbE-like"/>
    <property type="match status" value="1"/>
</dbReference>
<dbReference type="InterPro" id="IPR003737">
    <property type="entry name" value="GlcNAc_PI_deacetylase-related"/>
</dbReference>
<dbReference type="Gene3D" id="3.40.50.10320">
    <property type="entry name" value="LmbE-like"/>
    <property type="match status" value="1"/>
</dbReference>
<gene>
    <name evidence="1" type="ORF">METZ01_LOCUS449155</name>
</gene>
<dbReference type="GO" id="GO:0016811">
    <property type="term" value="F:hydrolase activity, acting on carbon-nitrogen (but not peptide) bonds, in linear amides"/>
    <property type="evidence" value="ECO:0007669"/>
    <property type="project" value="TreeGrafter"/>
</dbReference>
<dbReference type="Pfam" id="PF02585">
    <property type="entry name" value="PIG-L"/>
    <property type="match status" value="1"/>
</dbReference>
<organism evidence="1">
    <name type="scientific">marine metagenome</name>
    <dbReference type="NCBI Taxonomy" id="408172"/>
    <lineage>
        <taxon>unclassified sequences</taxon>
        <taxon>metagenomes</taxon>
        <taxon>ecological metagenomes</taxon>
    </lineage>
</organism>
<dbReference type="InterPro" id="IPR024078">
    <property type="entry name" value="LmbE-like_dom_sf"/>
</dbReference>
<evidence type="ECO:0008006" key="2">
    <source>
        <dbReference type="Google" id="ProtNLM"/>
    </source>
</evidence>
<sequence length="149" mass="16375">MSERRLLACFAHPDDEAFPVAGALAFHSSRGVKIRLVTTTLGEEGEIKQPGLATPETLGITRKIELAASVETLGIQEHSVLGYRDSGMAGTPPNKHPDAYINVPDEIIVERLVRHIREFRPQVILTFETGGLYGHPDHIAISRHTTQAF</sequence>
<dbReference type="PANTHER" id="PTHR12993:SF11">
    <property type="entry name" value="N-ACETYLGLUCOSAMINYL-PHOSPHATIDYLINOSITOL DE-N-ACETYLASE"/>
    <property type="match status" value="1"/>
</dbReference>
<reference evidence="1" key="1">
    <citation type="submission" date="2018-05" db="EMBL/GenBank/DDBJ databases">
        <authorList>
            <person name="Lanie J.A."/>
            <person name="Ng W.-L."/>
            <person name="Kazmierczak K.M."/>
            <person name="Andrzejewski T.M."/>
            <person name="Davidsen T.M."/>
            <person name="Wayne K.J."/>
            <person name="Tettelin H."/>
            <person name="Glass J.I."/>
            <person name="Rusch D."/>
            <person name="Podicherti R."/>
            <person name="Tsui H.-C.T."/>
            <person name="Winkler M.E."/>
        </authorList>
    </citation>
    <scope>NUCLEOTIDE SEQUENCE</scope>
</reference>
<accession>A0A382ZLG2</accession>